<comment type="caution">
    <text evidence="2">The sequence shown here is derived from an EMBL/GenBank/DDBJ whole genome shotgun (WGS) entry which is preliminary data.</text>
</comment>
<evidence type="ECO:0008006" key="4">
    <source>
        <dbReference type="Google" id="ProtNLM"/>
    </source>
</evidence>
<keyword evidence="3" id="KW-1185">Reference proteome</keyword>
<feature type="transmembrane region" description="Helical" evidence="1">
    <location>
        <begin position="74"/>
        <end position="98"/>
    </location>
</feature>
<feature type="transmembrane region" description="Helical" evidence="1">
    <location>
        <begin position="110"/>
        <end position="128"/>
    </location>
</feature>
<dbReference type="EMBL" id="RSAA01000035">
    <property type="protein sequence ID" value="RRO12804.1"/>
    <property type="molecule type" value="Genomic_DNA"/>
</dbReference>
<accession>A0A3R8PXZ7</accession>
<gene>
    <name evidence="2" type="ORF">EIL87_24270</name>
</gene>
<dbReference type="OrthoDB" id="5192631at2"/>
<dbReference type="Proteomes" id="UP000274515">
    <property type="component" value="Unassembled WGS sequence"/>
</dbReference>
<sequence>MMVLDRKYHDDLLIALRMHEVSGERVGEVLAEVESHVAETGEDPVEAFGEPRDYARRVAAQLDRSTGKRPAWEVVLGSLVAAVLAFFGSTFLVRGLAAGEEGVIFTVRDVVAQPLVLLLVVAGTALVFRAFTALAHAKSFAGGAVVAFVALIASQTACALYLDDVTPVITVPSGVVLVLGVVLLVVLAAVLGGAVRRGRVRYPAKA</sequence>
<feature type="transmembrane region" description="Helical" evidence="1">
    <location>
        <begin position="174"/>
        <end position="195"/>
    </location>
</feature>
<feature type="transmembrane region" description="Helical" evidence="1">
    <location>
        <begin position="140"/>
        <end position="162"/>
    </location>
</feature>
<evidence type="ECO:0000313" key="3">
    <source>
        <dbReference type="Proteomes" id="UP000274515"/>
    </source>
</evidence>
<keyword evidence="1" id="KW-1133">Transmembrane helix</keyword>
<organism evidence="2 3">
    <name type="scientific">Saccharopolyspora rhizosphaerae</name>
    <dbReference type="NCBI Taxonomy" id="2492662"/>
    <lineage>
        <taxon>Bacteria</taxon>
        <taxon>Bacillati</taxon>
        <taxon>Actinomycetota</taxon>
        <taxon>Actinomycetes</taxon>
        <taxon>Pseudonocardiales</taxon>
        <taxon>Pseudonocardiaceae</taxon>
        <taxon>Saccharopolyspora</taxon>
    </lineage>
</organism>
<evidence type="ECO:0000313" key="2">
    <source>
        <dbReference type="EMBL" id="RRO12804.1"/>
    </source>
</evidence>
<proteinExistence type="predicted"/>
<name>A0A3R8PXZ7_9PSEU</name>
<evidence type="ECO:0000256" key="1">
    <source>
        <dbReference type="SAM" id="Phobius"/>
    </source>
</evidence>
<reference evidence="2 3" key="1">
    <citation type="submission" date="2018-11" db="EMBL/GenBank/DDBJ databases">
        <title>Saccharopolyspora rhizosphaerae sp. nov., an actinomycete isolated from rhizosphere soil in Thailand.</title>
        <authorList>
            <person name="Intra B."/>
            <person name="Euanorasetr J."/>
            <person name="Take A."/>
            <person name="Inahashi Y."/>
            <person name="Mori M."/>
            <person name="Panbangred W."/>
            <person name="Matsumoto A."/>
        </authorList>
    </citation>
    <scope>NUCLEOTIDE SEQUENCE [LARGE SCALE GENOMIC DNA]</scope>
    <source>
        <strain evidence="2 3">H219</strain>
    </source>
</reference>
<protein>
    <recommendedName>
        <fullName evidence="4">DUF1129 family protein</fullName>
    </recommendedName>
</protein>
<dbReference type="RefSeq" id="WP_125092900.1">
    <property type="nucleotide sequence ID" value="NZ_RSAA01000035.1"/>
</dbReference>
<dbReference type="AlphaFoldDB" id="A0A3R8PXZ7"/>
<keyword evidence="1" id="KW-0472">Membrane</keyword>
<keyword evidence="1" id="KW-0812">Transmembrane</keyword>
<dbReference type="Pfam" id="PF22564">
    <property type="entry name" value="HAAS"/>
    <property type="match status" value="1"/>
</dbReference>